<dbReference type="RefSeq" id="WP_026747400.1">
    <property type="nucleotide sequence ID" value="NZ_AP019831.1"/>
</dbReference>
<accession>A0A510K428</accession>
<dbReference type="EMBL" id="AP019831">
    <property type="protein sequence ID" value="BBM45295.1"/>
    <property type="molecule type" value="Genomic_DNA"/>
</dbReference>
<dbReference type="GO" id="GO:0051536">
    <property type="term" value="F:iron-sulfur cluster binding"/>
    <property type="evidence" value="ECO:0007669"/>
    <property type="project" value="UniProtKB-UniRule"/>
</dbReference>
<dbReference type="InterPro" id="IPR019591">
    <property type="entry name" value="Mrp/NBP35_ATP-bd"/>
</dbReference>
<evidence type="ECO:0000256" key="2">
    <source>
        <dbReference type="ARBA" id="ARBA00022741"/>
    </source>
</evidence>
<evidence type="ECO:0000256" key="4">
    <source>
        <dbReference type="ARBA" id="ARBA00023004"/>
    </source>
</evidence>
<evidence type="ECO:0000313" key="9">
    <source>
        <dbReference type="Proteomes" id="UP000321378"/>
    </source>
</evidence>
<evidence type="ECO:0000256" key="6">
    <source>
        <dbReference type="HAMAP-Rule" id="MF_02040"/>
    </source>
</evidence>
<evidence type="ECO:0000256" key="3">
    <source>
        <dbReference type="ARBA" id="ARBA00022840"/>
    </source>
</evidence>
<feature type="binding site" evidence="6">
    <location>
        <begin position="30"/>
        <end position="37"/>
    </location>
    <ligand>
        <name>ATP</name>
        <dbReference type="ChEBI" id="CHEBI:30616"/>
    </ligand>
</feature>
<keyword evidence="5 6" id="KW-0411">Iron-sulfur</keyword>
<dbReference type="SUPFAM" id="SSF52540">
    <property type="entry name" value="P-loop containing nucleoside triphosphate hydrolases"/>
    <property type="match status" value="1"/>
</dbReference>
<dbReference type="AlphaFoldDB" id="A0A510K428"/>
<dbReference type="GO" id="GO:0016226">
    <property type="term" value="P:iron-sulfur cluster assembly"/>
    <property type="evidence" value="ECO:0007669"/>
    <property type="project" value="InterPro"/>
</dbReference>
<dbReference type="GO" id="GO:0140663">
    <property type="term" value="F:ATP-dependent FeS chaperone activity"/>
    <property type="evidence" value="ECO:0007669"/>
    <property type="project" value="InterPro"/>
</dbReference>
<gene>
    <name evidence="7" type="ORF">JMUB3870_1414</name>
    <name evidence="8" type="ORF">JMUB3935_1395</name>
</gene>
<dbReference type="PANTHER" id="PTHR23264">
    <property type="entry name" value="NUCLEOTIDE-BINDING PROTEIN NBP35 YEAST -RELATED"/>
    <property type="match status" value="1"/>
</dbReference>
<keyword evidence="4 6" id="KW-0408">Iron</keyword>
<organism evidence="7 10">
    <name type="scientific">Leptotrichia trevisanii</name>
    <dbReference type="NCBI Taxonomy" id="109328"/>
    <lineage>
        <taxon>Bacteria</taxon>
        <taxon>Fusobacteriati</taxon>
        <taxon>Fusobacteriota</taxon>
        <taxon>Fusobacteriia</taxon>
        <taxon>Fusobacteriales</taxon>
        <taxon>Leptotrichiaceae</taxon>
        <taxon>Leptotrichia</taxon>
    </lineage>
</organism>
<dbReference type="HAMAP" id="MF_02040">
    <property type="entry name" value="Mrp_NBP35"/>
    <property type="match status" value="1"/>
</dbReference>
<comment type="subunit">
    <text evidence="6">Homodimer.</text>
</comment>
<evidence type="ECO:0000313" key="10">
    <source>
        <dbReference type="Proteomes" id="UP000422644"/>
    </source>
</evidence>
<name>A0A510K428_9FUSO</name>
<dbReference type="Gene3D" id="3.40.50.300">
    <property type="entry name" value="P-loop containing nucleotide triphosphate hydrolases"/>
    <property type="match status" value="1"/>
</dbReference>
<dbReference type="OrthoDB" id="9809679at2"/>
<keyword evidence="10" id="KW-1185">Reference proteome</keyword>
<dbReference type="GO" id="GO:0005524">
    <property type="term" value="F:ATP binding"/>
    <property type="evidence" value="ECO:0007669"/>
    <property type="project" value="UniProtKB-UniRule"/>
</dbReference>
<dbReference type="CDD" id="cd02037">
    <property type="entry name" value="Mrp_NBP35"/>
    <property type="match status" value="1"/>
</dbReference>
<evidence type="ECO:0000256" key="5">
    <source>
        <dbReference type="ARBA" id="ARBA00023014"/>
    </source>
</evidence>
<comment type="function">
    <text evidence="6">Binds and transfers iron-sulfur (Fe-S) clusters to target apoproteins. Can hydrolyze ATP.</text>
</comment>
<dbReference type="InterPro" id="IPR033756">
    <property type="entry name" value="YlxH/NBP35"/>
</dbReference>
<evidence type="ECO:0000313" key="7">
    <source>
        <dbReference type="EMBL" id="BBM45295.1"/>
    </source>
</evidence>
<dbReference type="STRING" id="1122173.GCA_000482505_00375"/>
<dbReference type="FunFam" id="3.40.50.300:FF:001119">
    <property type="entry name" value="Iron-sulfur cluster carrier protein"/>
    <property type="match status" value="1"/>
</dbReference>
<keyword evidence="1 6" id="KW-0479">Metal-binding</keyword>
<dbReference type="GO" id="GO:0005829">
    <property type="term" value="C:cytosol"/>
    <property type="evidence" value="ECO:0007669"/>
    <property type="project" value="TreeGrafter"/>
</dbReference>
<dbReference type="GO" id="GO:0046872">
    <property type="term" value="F:metal ion binding"/>
    <property type="evidence" value="ECO:0007669"/>
    <property type="project" value="UniProtKB-KW"/>
</dbReference>
<keyword evidence="6" id="KW-0378">Hydrolase</keyword>
<protein>
    <recommendedName>
        <fullName evidence="6">Iron-sulfur cluster carrier protein</fullName>
    </recommendedName>
</protein>
<evidence type="ECO:0000313" key="8">
    <source>
        <dbReference type="EMBL" id="BBM52416.1"/>
    </source>
</evidence>
<keyword evidence="3 6" id="KW-0067">ATP-binding</keyword>
<dbReference type="GO" id="GO:0016887">
    <property type="term" value="F:ATP hydrolysis activity"/>
    <property type="evidence" value="ECO:0007669"/>
    <property type="project" value="UniProtKB-UniRule"/>
</dbReference>
<dbReference type="Proteomes" id="UP000422644">
    <property type="component" value="Chromosome"/>
</dbReference>
<keyword evidence="2 6" id="KW-0547">Nucleotide-binding</keyword>
<dbReference type="EMBL" id="AP019840">
    <property type="protein sequence ID" value="BBM52416.1"/>
    <property type="molecule type" value="Genomic_DNA"/>
</dbReference>
<reference evidence="8 9" key="2">
    <citation type="submission" date="2019-07" db="EMBL/GenBank/DDBJ databases">
        <title>Complete Genome Sequence of Leptotrichia trevisanii Strain JMUB3935.</title>
        <authorList>
            <person name="Watanabe S."/>
            <person name="Cui L."/>
        </authorList>
    </citation>
    <scope>NUCLEOTIDE SEQUENCE [LARGE SCALE GENOMIC DNA]</scope>
    <source>
        <strain evidence="8 9">JMUB3935</strain>
    </source>
</reference>
<sequence length="271" mass="29593">MQTNPALAERKQRIDSNMSKIKHKIVIMSGKGGVGKTTTSVNLAYGLSMRGYKVGILDADLHGPNVPIMFGKEGVKLSKISEPLEITKNLHISSLSFFVPDDSPVVWKGPQKITAIMEMLEGIKWGEIDFLIVDLPPGTGDETLGIAQNIGTDSKAIIVTTPQKVSLLDSTRAINFARLINLNLLGIIENMSGFICPDCQKEVNIFKKGGVKKLAQEKKTDFLGSIPLDENIVESSDNGLPFISNDSVASRRMNDVITKVIENLENKNESK</sequence>
<proteinExistence type="inferred from homology"/>
<dbReference type="InterPro" id="IPR000808">
    <property type="entry name" value="Mrp-like_CS"/>
</dbReference>
<dbReference type="InterPro" id="IPR027417">
    <property type="entry name" value="P-loop_NTPase"/>
</dbReference>
<evidence type="ECO:0000256" key="1">
    <source>
        <dbReference type="ARBA" id="ARBA00022723"/>
    </source>
</evidence>
<dbReference type="Pfam" id="PF10609">
    <property type="entry name" value="ParA"/>
    <property type="match status" value="1"/>
</dbReference>
<comment type="similarity">
    <text evidence="6">Belongs to the Mrp/NBP35 ATP-binding proteins family.</text>
</comment>
<dbReference type="Proteomes" id="UP000321378">
    <property type="component" value="Chromosome"/>
</dbReference>
<dbReference type="PANTHER" id="PTHR23264:SF19">
    <property type="entry name" value="CYTOSOLIC FE-S CLUSTER ASSEMBLY FACTOR NUBP2"/>
    <property type="match status" value="1"/>
</dbReference>
<reference evidence="7 10" key="1">
    <citation type="submission" date="2019-07" db="EMBL/GenBank/DDBJ databases">
        <title>Complete Genome Sequence of Leptotrichia trevisanii Strain JMUB3870.</title>
        <authorList>
            <person name="Watanabe S."/>
            <person name="Cui L."/>
        </authorList>
    </citation>
    <scope>NUCLEOTIDE SEQUENCE [LARGE SCALE GENOMIC DNA]</scope>
    <source>
        <strain evidence="7 10">JMUB3870</strain>
    </source>
</reference>
<dbReference type="PROSITE" id="PS01215">
    <property type="entry name" value="MRP"/>
    <property type="match status" value="1"/>
</dbReference>